<evidence type="ECO:0008006" key="4">
    <source>
        <dbReference type="Google" id="ProtNLM"/>
    </source>
</evidence>
<dbReference type="Proteomes" id="UP001596407">
    <property type="component" value="Unassembled WGS sequence"/>
</dbReference>
<evidence type="ECO:0000313" key="2">
    <source>
        <dbReference type="EMBL" id="MFC7082243.1"/>
    </source>
</evidence>
<dbReference type="InterPro" id="IPR055538">
    <property type="entry name" value="DUF7114"/>
</dbReference>
<feature type="region of interest" description="Disordered" evidence="1">
    <location>
        <begin position="218"/>
        <end position="259"/>
    </location>
</feature>
<dbReference type="AlphaFoldDB" id="A0ABD5WWQ9"/>
<evidence type="ECO:0000313" key="3">
    <source>
        <dbReference type="Proteomes" id="UP001596407"/>
    </source>
</evidence>
<proteinExistence type="predicted"/>
<organism evidence="2 3">
    <name type="scientific">Halorussus caseinilyticus</name>
    <dbReference type="NCBI Taxonomy" id="3034025"/>
    <lineage>
        <taxon>Archaea</taxon>
        <taxon>Methanobacteriati</taxon>
        <taxon>Methanobacteriota</taxon>
        <taxon>Stenosarchaea group</taxon>
        <taxon>Halobacteria</taxon>
        <taxon>Halobacteriales</taxon>
        <taxon>Haladaptataceae</taxon>
        <taxon>Halorussus</taxon>
    </lineage>
</organism>
<keyword evidence="3" id="KW-1185">Reference proteome</keyword>
<dbReference type="RefSeq" id="WP_382210291.1">
    <property type="nucleotide sequence ID" value="NZ_JBHSZH010000005.1"/>
</dbReference>
<accession>A0ABD5WWQ9</accession>
<name>A0ABD5WWQ9_9EURY</name>
<sequence>MEAAVRARKAGRQAVRDVAPDRLRERIHALLDESAMVPGVLALTSANAVEGASATGGAKVTGRAHDADERGGTGPVGVQERAAGVQLIYEGLRLTRALADEPPWNLDPPHTDSNIDILAADVMVARGFSLLARTEAADKAVETVQSFGRDETDGQQGRPTAPHALETDVFELAVVAGTTTFGSEPSDALLSYAGELAESLDGERPEPPEPVAEAVEQAVADAPDPGSSARPTTRGRRPPTRDPVPYRESKRLKRFPGIR</sequence>
<protein>
    <recommendedName>
        <fullName evidence="4">DUF222 domain-containing protein</fullName>
    </recommendedName>
</protein>
<feature type="compositionally biased region" description="Basic residues" evidence="1">
    <location>
        <begin position="250"/>
        <end position="259"/>
    </location>
</feature>
<dbReference type="EMBL" id="JBHSZH010000005">
    <property type="protein sequence ID" value="MFC7082243.1"/>
    <property type="molecule type" value="Genomic_DNA"/>
</dbReference>
<evidence type="ECO:0000256" key="1">
    <source>
        <dbReference type="SAM" id="MobiDB-lite"/>
    </source>
</evidence>
<dbReference type="Pfam" id="PF23426">
    <property type="entry name" value="DUF7114"/>
    <property type="match status" value="1"/>
</dbReference>
<feature type="region of interest" description="Disordered" evidence="1">
    <location>
        <begin position="52"/>
        <end position="77"/>
    </location>
</feature>
<comment type="caution">
    <text evidence="2">The sequence shown here is derived from an EMBL/GenBank/DDBJ whole genome shotgun (WGS) entry which is preliminary data.</text>
</comment>
<reference evidence="2 3" key="1">
    <citation type="journal article" date="2019" name="Int. J. Syst. Evol. Microbiol.">
        <title>The Global Catalogue of Microorganisms (GCM) 10K type strain sequencing project: providing services to taxonomists for standard genome sequencing and annotation.</title>
        <authorList>
            <consortium name="The Broad Institute Genomics Platform"/>
            <consortium name="The Broad Institute Genome Sequencing Center for Infectious Disease"/>
            <person name="Wu L."/>
            <person name="Ma J."/>
        </authorList>
    </citation>
    <scope>NUCLEOTIDE SEQUENCE [LARGE SCALE GENOMIC DNA]</scope>
    <source>
        <strain evidence="2 3">DT72</strain>
    </source>
</reference>
<gene>
    <name evidence="2" type="ORF">ACFQJ6_21320</name>
</gene>
<feature type="region of interest" description="Disordered" evidence="1">
    <location>
        <begin position="145"/>
        <end position="164"/>
    </location>
</feature>